<evidence type="ECO:0000256" key="1">
    <source>
        <dbReference type="SAM" id="Phobius"/>
    </source>
</evidence>
<feature type="non-terminal residue" evidence="2">
    <location>
        <position position="1"/>
    </location>
</feature>
<keyword evidence="1" id="KW-1133">Transmembrane helix</keyword>
<dbReference type="EMBL" id="AJMT01000203">
    <property type="protein sequence ID" value="EIG23881.1"/>
    <property type="molecule type" value="Genomic_DNA"/>
</dbReference>
<proteinExistence type="predicted"/>
<dbReference type="PATRIC" id="fig|1095748.3.peg.2673"/>
<accession>I2NDH0</accession>
<feature type="transmembrane region" description="Helical" evidence="1">
    <location>
        <begin position="113"/>
        <end position="131"/>
    </location>
</feature>
<name>I2NDH0_NEISI</name>
<keyword evidence="1" id="KW-0472">Membrane</keyword>
<keyword evidence="1" id="KW-0812">Transmembrane</keyword>
<sequence length="134" mass="14199">RFHGNDGREVAVLCKGCLKPVISKGRLKNTQSNKSNKYPKENHMNPILPRPLHIAARIVLASAGSYWVSALAAGTVPLYAGGSNNAVYGGTLLGITLLPLVFLWALAARRLRTVFCVLSLSVLLLSAAGGLPHG</sequence>
<gene>
    <name evidence="2" type="ORF">HMPREF1051_0390</name>
</gene>
<protein>
    <submittedName>
        <fullName evidence="2">Uncharacterized protein</fullName>
    </submittedName>
</protein>
<feature type="transmembrane region" description="Helical" evidence="1">
    <location>
        <begin position="54"/>
        <end position="80"/>
    </location>
</feature>
<dbReference type="AlphaFoldDB" id="I2NDH0"/>
<dbReference type="Proteomes" id="UP000004473">
    <property type="component" value="Unassembled WGS sequence"/>
</dbReference>
<dbReference type="RefSeq" id="WP_003769181.1">
    <property type="nucleotide sequence ID" value="NZ_AJMT01000203.1"/>
</dbReference>
<evidence type="ECO:0000313" key="2">
    <source>
        <dbReference type="EMBL" id="EIG23881.1"/>
    </source>
</evidence>
<organism evidence="2 3">
    <name type="scientific">Neisseria sicca VK64</name>
    <dbReference type="NCBI Taxonomy" id="1095748"/>
    <lineage>
        <taxon>Bacteria</taxon>
        <taxon>Pseudomonadati</taxon>
        <taxon>Pseudomonadota</taxon>
        <taxon>Betaproteobacteria</taxon>
        <taxon>Neisseriales</taxon>
        <taxon>Neisseriaceae</taxon>
        <taxon>Neisseria</taxon>
    </lineage>
</organism>
<feature type="transmembrane region" description="Helical" evidence="1">
    <location>
        <begin position="86"/>
        <end position="106"/>
    </location>
</feature>
<reference evidence="2 3" key="1">
    <citation type="submission" date="2012-04" db="EMBL/GenBank/DDBJ databases">
        <authorList>
            <person name="Harkins D.M."/>
            <person name="Madupu R."/>
            <person name="Durkin A.S."/>
            <person name="Torralba M."/>
            <person name="Methe B."/>
            <person name="Sutton G.G."/>
            <person name="Nelson K.E."/>
        </authorList>
    </citation>
    <scope>NUCLEOTIDE SEQUENCE [LARGE SCALE GENOMIC DNA]</scope>
    <source>
        <strain evidence="2 3">VK64</strain>
    </source>
</reference>
<comment type="caution">
    <text evidence="2">The sequence shown here is derived from an EMBL/GenBank/DDBJ whole genome shotgun (WGS) entry which is preliminary data.</text>
</comment>
<evidence type="ECO:0000313" key="3">
    <source>
        <dbReference type="Proteomes" id="UP000004473"/>
    </source>
</evidence>